<reference evidence="1" key="2">
    <citation type="submission" date="2016-06" db="EMBL/GenBank/DDBJ databases">
        <title>The genome of a short-lived fish provides insights into sex chromosome evolution and the genetic control of aging.</title>
        <authorList>
            <person name="Reichwald K."/>
            <person name="Felder M."/>
            <person name="Petzold A."/>
            <person name="Koch P."/>
            <person name="Groth M."/>
            <person name="Platzer M."/>
        </authorList>
    </citation>
    <scope>NUCLEOTIDE SEQUENCE</scope>
    <source>
        <tissue evidence="1">Brain</tissue>
    </source>
</reference>
<protein>
    <submittedName>
        <fullName evidence="1">Phosphodiesterase 11a</fullName>
    </submittedName>
</protein>
<name>A0A1A8PE44_9TELE</name>
<dbReference type="EMBL" id="HAEI01002234">
    <property type="protein sequence ID" value="SBR79508.1"/>
    <property type="molecule type" value="Transcribed_RNA"/>
</dbReference>
<accession>A0A1A8PE44</accession>
<reference evidence="1" key="1">
    <citation type="submission" date="2016-05" db="EMBL/GenBank/DDBJ databases">
        <authorList>
            <person name="Lavstsen T."/>
            <person name="Jespersen J.S."/>
        </authorList>
    </citation>
    <scope>NUCLEOTIDE SEQUENCE</scope>
    <source>
        <tissue evidence="1">Brain</tissue>
    </source>
</reference>
<organism evidence="1">
    <name type="scientific">Nothobranchius rachovii</name>
    <name type="common">bluefin notho</name>
    <dbReference type="NCBI Taxonomy" id="451742"/>
    <lineage>
        <taxon>Eukaryota</taxon>
        <taxon>Metazoa</taxon>
        <taxon>Chordata</taxon>
        <taxon>Craniata</taxon>
        <taxon>Vertebrata</taxon>
        <taxon>Euteleostomi</taxon>
        <taxon>Actinopterygii</taxon>
        <taxon>Neopterygii</taxon>
        <taxon>Teleostei</taxon>
        <taxon>Neoteleostei</taxon>
        <taxon>Acanthomorphata</taxon>
        <taxon>Ovalentaria</taxon>
        <taxon>Atherinomorphae</taxon>
        <taxon>Cyprinodontiformes</taxon>
        <taxon>Nothobranchiidae</taxon>
        <taxon>Nothobranchius</taxon>
    </lineage>
</organism>
<dbReference type="AlphaFoldDB" id="A0A1A8PE44"/>
<gene>
    <name evidence="1" type="primary">PDE11A</name>
</gene>
<proteinExistence type="predicted"/>
<feature type="non-terminal residue" evidence="1">
    <location>
        <position position="1"/>
    </location>
</feature>
<sequence>CSSLLLLPEMSFRLERVAIIKVFLLPSDSPS</sequence>
<evidence type="ECO:0000313" key="1">
    <source>
        <dbReference type="EMBL" id="SBR79508.1"/>
    </source>
</evidence>